<sequence>MIGAAIVRANNNDDFIQDLFSKLAFISLAFLRSLPTDGSVVRTDNTLIIEGIILQKELDKLKSSHSTFLLISLKF</sequence>
<evidence type="ECO:0000313" key="2">
    <source>
        <dbReference type="Proteomes" id="UP000321230"/>
    </source>
</evidence>
<dbReference type="Proteomes" id="UP000321230">
    <property type="component" value="Unassembled WGS sequence"/>
</dbReference>
<accession>A0A511B0A1</accession>
<gene>
    <name evidence="1" type="ORF">GWA01_07730</name>
</gene>
<proteinExistence type="predicted"/>
<evidence type="ECO:0000313" key="1">
    <source>
        <dbReference type="EMBL" id="GEK93003.1"/>
    </source>
</evidence>
<comment type="caution">
    <text evidence="1">The sequence shown here is derived from an EMBL/GenBank/DDBJ whole genome shotgun (WGS) entry which is preliminary data.</text>
</comment>
<reference evidence="1 2" key="1">
    <citation type="submission" date="2019-07" db="EMBL/GenBank/DDBJ databases">
        <title>Whole genome shotgun sequence of Gluconobacter wancherniae NBRC 103581.</title>
        <authorList>
            <person name="Hosoyama A."/>
            <person name="Uohara A."/>
            <person name="Ohji S."/>
            <person name="Ichikawa N."/>
        </authorList>
    </citation>
    <scope>NUCLEOTIDE SEQUENCE [LARGE SCALE GENOMIC DNA]</scope>
    <source>
        <strain evidence="1 2">NBRC 103581</strain>
    </source>
</reference>
<name>A0A511B0A1_9PROT</name>
<dbReference type="EMBL" id="BJUZ01000001">
    <property type="protein sequence ID" value="GEK93003.1"/>
    <property type="molecule type" value="Genomic_DNA"/>
</dbReference>
<dbReference type="AlphaFoldDB" id="A0A511B0A1"/>
<protein>
    <submittedName>
        <fullName evidence="1">Uncharacterized protein</fullName>
    </submittedName>
</protein>
<organism evidence="1 2">
    <name type="scientific">Gluconobacter wancherniae NBRC 103581</name>
    <dbReference type="NCBI Taxonomy" id="656744"/>
    <lineage>
        <taxon>Bacteria</taxon>
        <taxon>Pseudomonadati</taxon>
        <taxon>Pseudomonadota</taxon>
        <taxon>Alphaproteobacteria</taxon>
        <taxon>Acetobacterales</taxon>
        <taxon>Acetobacteraceae</taxon>
        <taxon>Gluconobacter</taxon>
    </lineage>
</organism>
<keyword evidence="2" id="KW-1185">Reference proteome</keyword>